<evidence type="ECO:0000313" key="1">
    <source>
        <dbReference type="EMBL" id="CAB3750129.1"/>
    </source>
</evidence>
<keyword evidence="2" id="KW-1185">Reference proteome</keyword>
<organism evidence="1 2">
    <name type="scientific">Paraburkholderia humisilvae</name>
    <dbReference type="NCBI Taxonomy" id="627669"/>
    <lineage>
        <taxon>Bacteria</taxon>
        <taxon>Pseudomonadati</taxon>
        <taxon>Pseudomonadota</taxon>
        <taxon>Betaproteobacteria</taxon>
        <taxon>Burkholderiales</taxon>
        <taxon>Burkholderiaceae</taxon>
        <taxon>Paraburkholderia</taxon>
    </lineage>
</organism>
<dbReference type="AlphaFoldDB" id="A0A6J5D6W5"/>
<accession>A0A6J5D6W5</accession>
<proteinExistence type="predicted"/>
<name>A0A6J5D6W5_9BURK</name>
<protein>
    <submittedName>
        <fullName evidence="1">Uncharacterized protein</fullName>
    </submittedName>
</protein>
<dbReference type="EMBL" id="CADIKH010000004">
    <property type="protein sequence ID" value="CAB3750129.1"/>
    <property type="molecule type" value="Genomic_DNA"/>
</dbReference>
<gene>
    <name evidence="1" type="ORF">LMG29542_01205</name>
</gene>
<evidence type="ECO:0000313" key="2">
    <source>
        <dbReference type="Proteomes" id="UP000494363"/>
    </source>
</evidence>
<reference evidence="1 2" key="1">
    <citation type="submission" date="2020-04" db="EMBL/GenBank/DDBJ databases">
        <authorList>
            <person name="De Canck E."/>
        </authorList>
    </citation>
    <scope>NUCLEOTIDE SEQUENCE [LARGE SCALE GENOMIC DNA]</scope>
    <source>
        <strain evidence="1 2">LMG 29542</strain>
    </source>
</reference>
<dbReference type="Proteomes" id="UP000494363">
    <property type="component" value="Unassembled WGS sequence"/>
</dbReference>
<sequence>MARLLYTALRALCALRYNGGDPNHDNTKNLPNKCSGIAFQRILNFCRDFLAERTVRGARCALARCREVRAVQPIDCAACGLARSREVARGRIKG</sequence>